<dbReference type="Proteomes" id="UP000758168">
    <property type="component" value="Unassembled WGS sequence"/>
</dbReference>
<organism evidence="2 3">
    <name type="scientific">Microlunatus capsulatus</name>
    <dbReference type="NCBI Taxonomy" id="99117"/>
    <lineage>
        <taxon>Bacteria</taxon>
        <taxon>Bacillati</taxon>
        <taxon>Actinomycetota</taxon>
        <taxon>Actinomycetes</taxon>
        <taxon>Propionibacteriales</taxon>
        <taxon>Propionibacteriaceae</taxon>
        <taxon>Microlunatus</taxon>
    </lineage>
</organism>
<feature type="transmembrane region" description="Helical" evidence="1">
    <location>
        <begin position="96"/>
        <end position="115"/>
    </location>
</feature>
<keyword evidence="1" id="KW-0812">Transmembrane</keyword>
<evidence type="ECO:0000313" key="2">
    <source>
        <dbReference type="EMBL" id="MBP2415672.1"/>
    </source>
</evidence>
<comment type="caution">
    <text evidence="2">The sequence shown here is derived from an EMBL/GenBank/DDBJ whole genome shotgun (WGS) entry which is preliminary data.</text>
</comment>
<keyword evidence="3" id="KW-1185">Reference proteome</keyword>
<sequence length="133" mass="13994">MTTPPGRNRFLLLATAGLGLEALAAVVFAVLEAAAISPVRVVLGIGVTLIMLGYGLLLVVVARGVLRARRWSRGLAVVTQLILLLLGYSFRQPPTTWVGLVMGLLALAVLVGLLAPSSTRDFLAEDPPVDRAP</sequence>
<dbReference type="InterPro" id="IPR006311">
    <property type="entry name" value="TAT_signal"/>
</dbReference>
<dbReference type="PROSITE" id="PS51318">
    <property type="entry name" value="TAT"/>
    <property type="match status" value="1"/>
</dbReference>
<accession>A0ABS4Z3Q1</accession>
<feature type="transmembrane region" description="Helical" evidence="1">
    <location>
        <begin position="74"/>
        <end position="90"/>
    </location>
</feature>
<reference evidence="2 3" key="1">
    <citation type="submission" date="2021-03" db="EMBL/GenBank/DDBJ databases">
        <title>Sequencing the genomes of 1000 actinobacteria strains.</title>
        <authorList>
            <person name="Klenk H.-P."/>
        </authorList>
    </citation>
    <scope>NUCLEOTIDE SEQUENCE [LARGE SCALE GENOMIC DNA]</scope>
    <source>
        <strain evidence="2 3">DSM 12936</strain>
    </source>
</reference>
<feature type="transmembrane region" description="Helical" evidence="1">
    <location>
        <begin position="40"/>
        <end position="62"/>
    </location>
</feature>
<evidence type="ECO:0000313" key="3">
    <source>
        <dbReference type="Proteomes" id="UP000758168"/>
    </source>
</evidence>
<dbReference type="RefSeq" id="WP_210052849.1">
    <property type="nucleotide sequence ID" value="NZ_BAAAMH010000022.1"/>
</dbReference>
<name>A0ABS4Z3Q1_9ACTN</name>
<gene>
    <name evidence="2" type="ORF">JOF54_000594</name>
</gene>
<dbReference type="EMBL" id="JAGIOB010000001">
    <property type="protein sequence ID" value="MBP2415672.1"/>
    <property type="molecule type" value="Genomic_DNA"/>
</dbReference>
<proteinExistence type="predicted"/>
<keyword evidence="1" id="KW-1133">Transmembrane helix</keyword>
<evidence type="ECO:0000256" key="1">
    <source>
        <dbReference type="SAM" id="Phobius"/>
    </source>
</evidence>
<protein>
    <submittedName>
        <fullName evidence="2">Uncharacterized membrane protein (DUF2068 family)</fullName>
    </submittedName>
</protein>
<keyword evidence="1" id="KW-0472">Membrane</keyword>